<dbReference type="PANTHER" id="PTHR22957">
    <property type="entry name" value="TBC1 DOMAIN FAMILY MEMBER GTPASE-ACTIVATING PROTEIN"/>
    <property type="match status" value="1"/>
</dbReference>
<dbReference type="FunFam" id="1.10.472.80:FF:000068">
    <property type="entry name" value="TBC domain containing protein"/>
    <property type="match status" value="1"/>
</dbReference>
<reference evidence="3" key="2">
    <citation type="journal article" date="2007" name="Science">
        <title>Draft genome sequence of the sexually transmitted pathogen Trichomonas vaginalis.</title>
        <authorList>
            <person name="Carlton J.M."/>
            <person name="Hirt R.P."/>
            <person name="Silva J.C."/>
            <person name="Delcher A.L."/>
            <person name="Schatz M."/>
            <person name="Zhao Q."/>
            <person name="Wortman J.R."/>
            <person name="Bidwell S.L."/>
            <person name="Alsmark U.C.M."/>
            <person name="Besteiro S."/>
            <person name="Sicheritz-Ponten T."/>
            <person name="Noel C.J."/>
            <person name="Dacks J.B."/>
            <person name="Foster P.G."/>
            <person name="Simillion C."/>
            <person name="Van de Peer Y."/>
            <person name="Miranda-Saavedra D."/>
            <person name="Barton G.J."/>
            <person name="Westrop G.D."/>
            <person name="Mueller S."/>
            <person name="Dessi D."/>
            <person name="Fiori P.L."/>
            <person name="Ren Q."/>
            <person name="Paulsen I."/>
            <person name="Zhang H."/>
            <person name="Bastida-Corcuera F.D."/>
            <person name="Simoes-Barbosa A."/>
            <person name="Brown M.T."/>
            <person name="Hayes R.D."/>
            <person name="Mukherjee M."/>
            <person name="Okumura C.Y."/>
            <person name="Schneider R."/>
            <person name="Smith A.J."/>
            <person name="Vanacova S."/>
            <person name="Villalvazo M."/>
            <person name="Haas B.J."/>
            <person name="Pertea M."/>
            <person name="Feldblyum T.V."/>
            <person name="Utterback T.R."/>
            <person name="Shu C.L."/>
            <person name="Osoegawa K."/>
            <person name="de Jong P.J."/>
            <person name="Hrdy I."/>
            <person name="Horvathova L."/>
            <person name="Zubacova Z."/>
            <person name="Dolezal P."/>
            <person name="Malik S.B."/>
            <person name="Logsdon J.M. Jr."/>
            <person name="Henze K."/>
            <person name="Gupta A."/>
            <person name="Wang C.C."/>
            <person name="Dunne R.L."/>
            <person name="Upcroft J.A."/>
            <person name="Upcroft P."/>
            <person name="White O."/>
            <person name="Salzberg S.L."/>
            <person name="Tang P."/>
            <person name="Chiu C.-H."/>
            <person name="Lee Y.-S."/>
            <person name="Embley T.M."/>
            <person name="Coombs G.H."/>
            <person name="Mottram J.C."/>
            <person name="Tachezy J."/>
            <person name="Fraser-Liggett C.M."/>
            <person name="Johnson P.J."/>
        </authorList>
    </citation>
    <scope>NUCLEOTIDE SEQUENCE [LARGE SCALE GENOMIC DNA]</scope>
    <source>
        <strain evidence="3">G3</strain>
    </source>
</reference>
<dbReference type="STRING" id="5722.A2ETC6"/>
<evidence type="ECO:0000259" key="2">
    <source>
        <dbReference type="PROSITE" id="PS50086"/>
    </source>
</evidence>
<dbReference type="Gene3D" id="1.10.8.270">
    <property type="entry name" value="putative rabgap domain of human tbc1 domain family member 14 like domains"/>
    <property type="match status" value="1"/>
</dbReference>
<dbReference type="VEuPathDB" id="TrichDB:TVAGG3_0620540"/>
<dbReference type="SMART" id="SM00164">
    <property type="entry name" value="TBC"/>
    <property type="match status" value="1"/>
</dbReference>
<gene>
    <name evidence="3" type="ORF">TVAG_483540</name>
</gene>
<dbReference type="Proteomes" id="UP000001542">
    <property type="component" value="Unassembled WGS sequence"/>
</dbReference>
<protein>
    <submittedName>
        <fullName evidence="3">TBC domain containing protein</fullName>
    </submittedName>
</protein>
<keyword evidence="4" id="KW-1185">Reference proteome</keyword>
<dbReference type="OMA" id="NMGEAVI"/>
<dbReference type="KEGG" id="tva:4761965"/>
<organism evidence="3 4">
    <name type="scientific">Trichomonas vaginalis (strain ATCC PRA-98 / G3)</name>
    <dbReference type="NCBI Taxonomy" id="412133"/>
    <lineage>
        <taxon>Eukaryota</taxon>
        <taxon>Metamonada</taxon>
        <taxon>Parabasalia</taxon>
        <taxon>Trichomonadida</taxon>
        <taxon>Trichomonadidae</taxon>
        <taxon>Trichomonas</taxon>
    </lineage>
</organism>
<dbReference type="InterPro" id="IPR035969">
    <property type="entry name" value="Rab-GAP_TBC_sf"/>
</dbReference>
<name>A2ETC6_TRIV3</name>
<feature type="domain" description="Rab-GAP TBC" evidence="2">
    <location>
        <begin position="71"/>
        <end position="302"/>
    </location>
</feature>
<accession>A2ETC6</accession>
<proteinExistence type="predicted"/>
<dbReference type="OrthoDB" id="26371at2759"/>
<sequence length="388" mass="45196">MSKTPRTSFFERFRTRSGHGNQLPQYPASAPTNSPVYTPVDPNEKREMMIENLLSQNVIDVEKIRNMAWAGIPDRFRAEIWRLFLDYQPVNKNLSETTLTHKRNDYFDCLERVYSESQRHLWTNAQKSTISQIDRDLPRTKIILLRNKKVQDLFERVLFVWSVRHPASGYVQGMNDLLQPFFFAFLIPHHQIKDPSQLEKLENIDDISEEALKEIEADCFWCFSKLLDGLQDLYTKDQPGLYKILDNIQLVIDKVNPELAQHIAAEEIQYQEFAFRWVNCLLVREFSVSIIFRIWDNYLSHHNRIATSHVYMCAALMDAMAYKLMPLNHAEFIILMQAIDPNGWHPQEIEDMLAQAYVFEKSMASANSSSASAGNLRSLSQSNLVVEK</sequence>
<dbReference type="VEuPathDB" id="TrichDB:TVAG_483540"/>
<dbReference type="PROSITE" id="PS50086">
    <property type="entry name" value="TBC_RABGAP"/>
    <property type="match status" value="1"/>
</dbReference>
<feature type="compositionally biased region" description="Polar residues" evidence="1">
    <location>
        <begin position="18"/>
        <end position="36"/>
    </location>
</feature>
<dbReference type="RefSeq" id="XP_001316339.1">
    <property type="nucleotide sequence ID" value="XM_001316304.1"/>
</dbReference>
<dbReference type="Gene3D" id="1.10.10.750">
    <property type="entry name" value="Ypt/Rab-GAP domain of gyp1p, domain 1"/>
    <property type="match status" value="1"/>
</dbReference>
<dbReference type="FunCoup" id="A2ETC6">
    <property type="interactions" value="694"/>
</dbReference>
<evidence type="ECO:0000313" key="3">
    <source>
        <dbReference type="EMBL" id="EAY04116.1"/>
    </source>
</evidence>
<dbReference type="AlphaFoldDB" id="A2ETC6"/>
<dbReference type="eggNOG" id="KOG1092">
    <property type="taxonomic scope" value="Eukaryota"/>
</dbReference>
<dbReference type="GO" id="GO:0005794">
    <property type="term" value="C:Golgi apparatus"/>
    <property type="evidence" value="ECO:0000318"/>
    <property type="project" value="GO_Central"/>
</dbReference>
<dbReference type="FunFam" id="1.10.8.270:FF:000028">
    <property type="entry name" value="TBC domain containing protein"/>
    <property type="match status" value="1"/>
</dbReference>
<dbReference type="PANTHER" id="PTHR22957:SF26">
    <property type="entry name" value="LD44506P"/>
    <property type="match status" value="1"/>
</dbReference>
<feature type="region of interest" description="Disordered" evidence="1">
    <location>
        <begin position="1"/>
        <end position="36"/>
    </location>
</feature>
<dbReference type="EMBL" id="DS113485">
    <property type="protein sequence ID" value="EAY04116.1"/>
    <property type="molecule type" value="Genomic_DNA"/>
</dbReference>
<reference evidence="3" key="1">
    <citation type="submission" date="2006-10" db="EMBL/GenBank/DDBJ databases">
        <authorList>
            <person name="Amadeo P."/>
            <person name="Zhao Q."/>
            <person name="Wortman J."/>
            <person name="Fraser-Liggett C."/>
            <person name="Carlton J."/>
        </authorList>
    </citation>
    <scope>NUCLEOTIDE SEQUENCE</scope>
    <source>
        <strain evidence="3">G3</strain>
    </source>
</reference>
<dbReference type="InterPro" id="IPR000195">
    <property type="entry name" value="Rab-GAP-TBC_dom"/>
</dbReference>
<dbReference type="GO" id="GO:0005096">
    <property type="term" value="F:GTPase activator activity"/>
    <property type="evidence" value="ECO:0000318"/>
    <property type="project" value="GO_Central"/>
</dbReference>
<dbReference type="InParanoid" id="A2ETC6"/>
<evidence type="ECO:0000313" key="4">
    <source>
        <dbReference type="Proteomes" id="UP000001542"/>
    </source>
</evidence>
<evidence type="ECO:0000256" key="1">
    <source>
        <dbReference type="SAM" id="MobiDB-lite"/>
    </source>
</evidence>
<dbReference type="SUPFAM" id="SSF47923">
    <property type="entry name" value="Ypt/Rab-GAP domain of gyp1p"/>
    <property type="match status" value="2"/>
</dbReference>
<dbReference type="SMR" id="A2ETC6"/>
<dbReference type="Pfam" id="PF00566">
    <property type="entry name" value="RabGAP-TBC"/>
    <property type="match status" value="1"/>
</dbReference>
<dbReference type="Gene3D" id="1.10.472.80">
    <property type="entry name" value="Ypt/Rab-GAP domain of gyp1p, domain 3"/>
    <property type="match status" value="1"/>
</dbReference>